<dbReference type="CDD" id="cd00102">
    <property type="entry name" value="IPT"/>
    <property type="match status" value="4"/>
</dbReference>
<feature type="transmembrane region" description="Helical" evidence="2">
    <location>
        <begin position="2226"/>
        <end position="2245"/>
    </location>
</feature>
<dbReference type="GeneID" id="17291767"/>
<dbReference type="PANTHER" id="PTHR46104">
    <property type="entry name" value="GENE 9195-RELATED-RELATED"/>
    <property type="match status" value="1"/>
</dbReference>
<feature type="compositionally biased region" description="Basic and acidic residues" evidence="1">
    <location>
        <begin position="2430"/>
        <end position="2444"/>
    </location>
</feature>
<keyword evidence="2" id="KW-0472">Membrane</keyword>
<keyword evidence="2" id="KW-0812">Transmembrane</keyword>
<dbReference type="PaxDb" id="55529-EKX35016"/>
<feature type="domain" description="IPT/TIG" evidence="3">
    <location>
        <begin position="353"/>
        <end position="441"/>
    </location>
</feature>
<dbReference type="Pfam" id="PF01833">
    <property type="entry name" value="TIG"/>
    <property type="match status" value="4"/>
</dbReference>
<sequence length="2580" mass="285670">MSNSMLTCLAPPSSHEKVVQLFLYMDGSSWNSSIPFAYASSEPIFDVAPTVIGSSGGTRVYIKAKMELMVNSDCFCVFGNMTTPVVFSEGSSFCVTPSLNTEGSIRTLVSCNNGFPEHVAYLQALPTINILSISPTIAYMNAGSNVIIAGQGFRQVDSLYCLELEATNASLFEYATVPIIHSISPSSGRIEGGNQVTVFGDSLGLGRDLICRFGHVTARATILDSRFMTCRAPIAFDSQAHFVQMQISFNGVDYSNTLEYLYQNFIILDIFPMSGPLKGGTVIRLVFATDVVSSDSKCIFGNAVTGMKIDSARSGHCVTPKSDMPGLVEIKLSGNLQDFFSAGALFEFQKSIEIISIFPTFARQSGNSRIHVMGVNFVQGFMLSCKFGTVETITRVFLTSTEMICITPPYPVRSEKGTHVTSIQISNNGLDYEGRALFEFVNDLQIFAAIPSHGLQQGGTSITVEGTEFRDVPTLSCQIGMESTKAYFIDRNRISCFTPYSITMGTFSLSVSNNGIDHSSSEIQFTYFKSVSIVGLSPSTAANSIQTTTYVSIDPNQGNEKPFPLKCVFGDMSYTVNAVSLTSSLLRCAVPLHPLGITRFFLTRNDQDLEGENVFFEFLEETFLFAIYPNSGLTFGGDLIFAQGQGFRNTSTLECQFGAVRTKATFVTEQLLICYSPFQSPGSVPFEVLLSEAQITNSRMLFTYTVCPKGSYCPENEILPCPQGAYCPEEGSRNYTLCPVGTYQPDAGKVQCNPCTLGRFCPESGLIEEGVKCISGYICDTPGLRIPVKPCPPGYFCLEGTLTANLTSAATVYRPRPCPAGFYCTFGVKTPISELMNFSTPQPCYPGYYCNAGSEGPHGQGPCPSGFHCPQYSPGLIQNCPPGTFCQGVGNVSPKDCLPGTWNNLFGQSTCTPCPIGSLCPDASMTSPLVCPAGYVCDVEGMAIWSKQCPPGYYCNEGTTTSNASSDIPTRPIKCSPGTYCLSGVSTNKTVIGNLNTPQPCAEGTYCEDATSSPRGTAACPPGTFCPAASSSPTPARRGHYSMRAGMVNDVSCLPGTYSANVGSVNCLLCPAGYSCETDGVEIPAPCPSGLYRTSDSQIACFSCAQGKWSRQSTVPSGDLCEPCPAGVVCPVDGMSSLRLASPCPEGYVCGAGTNSSNQFEQLCPAGYYCDFGTTPSTQFNLLCEEGFGCPAGTGYTQRKRYRCDVGYYCPKGSISSQPQSTQCPVGTTSAPLATTVYDCFKDPNGVSRICYVSPYYDDLFDECLLSYKCSKTVKGLTDYLLCVQQGLQDANYVFADLLQNEYAVNTNFYKGQAMTVVKASFDWRYLPIDMQYGEHYQLVMHIFNQTTGMKLQEVRPGYTGTWFGNSAVDKHGIMSFHVLCLRDTYIRFDIEILHGLYIENKNYTSFRDTAKFEALVPSRASLNSNVPEQFYILLARSNTIAPPLNVVPPTVQVTNSKDARGNEVVSVRFVNEMQPLVDFAGDNKSIPLIPQQFSDTGTVAGAYLGANIIWPSTNNVDLTHYLLPFLPYFSSCRGFDSHIPLFLLLESYDQCNLIPYNQTKWVNQWDPFGAPSPIDIESSMDSCQWSIQCAYEEEIDKVSTVERWFEQKVGEQLFFISRDPYPYSRYSAAYAGDKMQEGLNFFVNMESSSKMVPVTVEPGSFIVSDKEKLSGVPRSVNLQINYYQRSKSEKRIISATISFDDYTAKVQNNTVVRDYSLNVDYRGLDYLSLLNGFSFDPEVYIVLFLLVGIACLIFFMVFWAFQRIFTRLSNPPRLHLTQYLSNILLPIWGLFAGLFPVLVVFGFIHGLFRSLAYPVFGNINELYTNFGTGSKWSESSRTSVASLLGITASQQVEQGRLGVALMTLGVYLSVVTAFAFVPGKEDAKSMFLYDPKSLDDKNTDGLWKRKVNRWYRTQFIFSVIISVLVNTVVLEYSFSDFFKAHLYESLLAMPVFFIFFQNFLNNILGDLLLVQPMAVAYHLIEIISTLGAATFLDFMQVFIFQLLYKVCLRIYIYPGIQNAKELINYLASVMKRYQEKRDREDDLEEGDEDFEDELFNEVEFETFSPAENIIMMLSNYSAELVVLLFYPFIILFLWWADGVGLQAGSHYGLRTTDFVFYVLFSIFVIPFRLFIDTLVLSSNELFHGWKILDYMKYCRHRFLRRSQRWRSYERSEDASIHESLQNLDLNCFSSQYYFTIGMGAMGSLLIMFSLEIISRNYHNPFGDKMTTFVVLIVLCMIWIVQYFCKRFGVRFLWKVKPPVDEYPIKEMPPKELTLPDLSKPAAKDADITSESFKHKFLNANRSWLIEQLRGSLPEGGGYGDGQSEGSGAGGQGQDQGRDREYDVSSDEGSSESDDGPPATLDDAAKAVVRAWVARTRSQLGLPEKGISRPDISSDSDQSSTDDDEGQQKPISNSTKNIARRWLAQIRAEQAARGEQQGEGRLDISSDESSSEDDNDRPRAAPSTQTQVIARLWLSNLRGRSGTQPRRAPVEDISSEDSSSEDDRRENMFQVNAVTARIARMWLNSLPRAQQGRQRGFDVSDDDSSSSDGEPARARGVANIPQALPQPSRRILQLWLQQIR</sequence>
<dbReference type="InterPro" id="IPR014756">
    <property type="entry name" value="Ig_E-set"/>
</dbReference>
<dbReference type="eggNOG" id="KOG3610">
    <property type="taxonomic scope" value="Eukaryota"/>
</dbReference>
<feature type="region of interest" description="Disordered" evidence="1">
    <location>
        <begin position="2315"/>
        <end position="2361"/>
    </location>
</feature>
<keyword evidence="2" id="KW-1133">Transmembrane helix</keyword>
<organism evidence="4">
    <name type="scientific">Guillardia theta (strain CCMP2712)</name>
    <name type="common">Cryptophyte</name>
    <dbReference type="NCBI Taxonomy" id="905079"/>
    <lineage>
        <taxon>Eukaryota</taxon>
        <taxon>Cryptophyceae</taxon>
        <taxon>Pyrenomonadales</taxon>
        <taxon>Geminigeraceae</taxon>
        <taxon>Guillardia</taxon>
    </lineage>
</organism>
<evidence type="ECO:0000313" key="5">
    <source>
        <dbReference type="EnsemblProtists" id="EKX35016"/>
    </source>
</evidence>
<dbReference type="SMART" id="SM00429">
    <property type="entry name" value="IPT"/>
    <property type="match status" value="4"/>
</dbReference>
<protein>
    <recommendedName>
        <fullName evidence="3">IPT/TIG domain-containing protein</fullName>
    </recommendedName>
</protein>
<dbReference type="KEGG" id="gtt:GUITHDRAFT_146773"/>
<dbReference type="SUPFAM" id="SSF57184">
    <property type="entry name" value="Growth factor receptor domain"/>
    <property type="match status" value="1"/>
</dbReference>
<dbReference type="STRING" id="905079.L1IFH9"/>
<dbReference type="OMA" id="LNYNRLW"/>
<evidence type="ECO:0000256" key="1">
    <source>
        <dbReference type="SAM" id="MobiDB-lite"/>
    </source>
</evidence>
<gene>
    <name evidence="4" type="ORF">GUITHDRAFT_146773</name>
</gene>
<dbReference type="OrthoDB" id="439917at2759"/>
<reference evidence="5" key="3">
    <citation type="submission" date="2016-03" db="UniProtKB">
        <authorList>
            <consortium name="EnsemblProtists"/>
        </authorList>
    </citation>
    <scope>IDENTIFICATION</scope>
</reference>
<dbReference type="InterPro" id="IPR013783">
    <property type="entry name" value="Ig-like_fold"/>
</dbReference>
<feature type="compositionally biased region" description="Acidic residues" evidence="1">
    <location>
        <begin position="2445"/>
        <end position="2455"/>
    </location>
</feature>
<keyword evidence="6" id="KW-1185">Reference proteome</keyword>
<reference evidence="6" key="2">
    <citation type="submission" date="2012-11" db="EMBL/GenBank/DDBJ databases">
        <authorList>
            <person name="Kuo A."/>
            <person name="Curtis B.A."/>
            <person name="Tanifuji G."/>
            <person name="Burki F."/>
            <person name="Gruber A."/>
            <person name="Irimia M."/>
            <person name="Maruyama S."/>
            <person name="Arias M.C."/>
            <person name="Ball S.G."/>
            <person name="Gile G.H."/>
            <person name="Hirakawa Y."/>
            <person name="Hopkins J.F."/>
            <person name="Rensing S.A."/>
            <person name="Schmutz J."/>
            <person name="Symeonidi A."/>
            <person name="Elias M."/>
            <person name="Eveleigh R.J."/>
            <person name="Herman E.K."/>
            <person name="Klute M.J."/>
            <person name="Nakayama T."/>
            <person name="Obornik M."/>
            <person name="Reyes-Prieto A."/>
            <person name="Armbrust E.V."/>
            <person name="Aves S.J."/>
            <person name="Beiko R.G."/>
            <person name="Coutinho P."/>
            <person name="Dacks J.B."/>
            <person name="Durnford D.G."/>
            <person name="Fast N.M."/>
            <person name="Green B.R."/>
            <person name="Grisdale C."/>
            <person name="Hempe F."/>
            <person name="Henrissat B."/>
            <person name="Hoppner M.P."/>
            <person name="Ishida K.-I."/>
            <person name="Kim E."/>
            <person name="Koreny L."/>
            <person name="Kroth P.G."/>
            <person name="Liu Y."/>
            <person name="Malik S.-B."/>
            <person name="Maier U.G."/>
            <person name="McRose D."/>
            <person name="Mock T."/>
            <person name="Neilson J.A."/>
            <person name="Onodera N.T."/>
            <person name="Poole A.M."/>
            <person name="Pritham E.J."/>
            <person name="Richards T.A."/>
            <person name="Rocap G."/>
            <person name="Roy S.W."/>
            <person name="Sarai C."/>
            <person name="Schaack S."/>
            <person name="Shirato S."/>
            <person name="Slamovits C.H."/>
            <person name="Spencer D.F."/>
            <person name="Suzuki S."/>
            <person name="Worden A.Z."/>
            <person name="Zauner S."/>
            <person name="Barry K."/>
            <person name="Bell C."/>
            <person name="Bharti A.K."/>
            <person name="Crow J.A."/>
            <person name="Grimwood J."/>
            <person name="Kramer R."/>
            <person name="Lindquist E."/>
            <person name="Lucas S."/>
            <person name="Salamov A."/>
            <person name="McFadden G.I."/>
            <person name="Lane C.E."/>
            <person name="Keeling P.J."/>
            <person name="Gray M.W."/>
            <person name="Grigoriev I.V."/>
            <person name="Archibald J.M."/>
        </authorList>
    </citation>
    <scope>NUCLEOTIDE SEQUENCE</scope>
    <source>
        <strain evidence="6">CCMP2712</strain>
    </source>
</reference>
<name>L1IFH9_GUITC</name>
<dbReference type="EnsemblProtists" id="EKX35016">
    <property type="protein sequence ID" value="EKX35016"/>
    <property type="gene ID" value="GUITHDRAFT_146773"/>
</dbReference>
<feature type="domain" description="IPT/TIG" evidence="3">
    <location>
        <begin position="621"/>
        <end position="705"/>
    </location>
</feature>
<evidence type="ECO:0000313" key="4">
    <source>
        <dbReference type="EMBL" id="EKX35016.1"/>
    </source>
</evidence>
<evidence type="ECO:0000313" key="6">
    <source>
        <dbReference type="Proteomes" id="UP000011087"/>
    </source>
</evidence>
<proteinExistence type="predicted"/>
<feature type="transmembrane region" description="Helical" evidence="2">
    <location>
        <begin position="1916"/>
        <end position="1935"/>
    </location>
</feature>
<feature type="transmembrane region" description="Helical" evidence="2">
    <location>
        <begin position="1858"/>
        <end position="1878"/>
    </location>
</feature>
<feature type="transmembrane region" description="Helical" evidence="2">
    <location>
        <begin position="2116"/>
        <end position="2137"/>
    </location>
</feature>
<dbReference type="HOGENOM" id="CLU_227987_0_0_1"/>
<dbReference type="Gene3D" id="2.10.50.10">
    <property type="entry name" value="Tumor Necrosis Factor Receptor, subunit A, domain 2"/>
    <property type="match status" value="2"/>
</dbReference>
<dbReference type="InterPro" id="IPR002909">
    <property type="entry name" value="IPT_dom"/>
</dbReference>
<dbReference type="SMART" id="SM01411">
    <property type="entry name" value="Ephrin_rec_like"/>
    <property type="match status" value="9"/>
</dbReference>
<accession>L1IFH9</accession>
<feature type="region of interest" description="Disordered" evidence="1">
    <location>
        <begin position="2527"/>
        <end position="2562"/>
    </location>
</feature>
<dbReference type="SUPFAM" id="SSF81296">
    <property type="entry name" value="E set domains"/>
    <property type="match status" value="5"/>
</dbReference>
<evidence type="ECO:0000259" key="3">
    <source>
        <dbReference type="SMART" id="SM00429"/>
    </source>
</evidence>
<feature type="transmembrane region" description="Helical" evidence="2">
    <location>
        <begin position="2077"/>
        <end position="2096"/>
    </location>
</feature>
<feature type="compositionally biased region" description="Acidic residues" evidence="1">
    <location>
        <begin position="2344"/>
        <end position="2355"/>
    </location>
</feature>
<feature type="compositionally biased region" description="Low complexity" evidence="1">
    <location>
        <begin position="2389"/>
        <end position="2399"/>
    </location>
</feature>
<feature type="transmembrane region" description="Helical" evidence="2">
    <location>
        <begin position="1941"/>
        <end position="1961"/>
    </location>
</feature>
<feature type="compositionally biased region" description="Gly residues" evidence="1">
    <location>
        <begin position="2315"/>
        <end position="2334"/>
    </location>
</feature>
<reference evidence="4 6" key="1">
    <citation type="journal article" date="2012" name="Nature">
        <title>Algal genomes reveal evolutionary mosaicism and the fate of nucleomorphs.</title>
        <authorList>
            <consortium name="DOE Joint Genome Institute"/>
            <person name="Curtis B.A."/>
            <person name="Tanifuji G."/>
            <person name="Burki F."/>
            <person name="Gruber A."/>
            <person name="Irimia M."/>
            <person name="Maruyama S."/>
            <person name="Arias M.C."/>
            <person name="Ball S.G."/>
            <person name="Gile G.H."/>
            <person name="Hirakawa Y."/>
            <person name="Hopkins J.F."/>
            <person name="Kuo A."/>
            <person name="Rensing S.A."/>
            <person name="Schmutz J."/>
            <person name="Symeonidi A."/>
            <person name="Elias M."/>
            <person name="Eveleigh R.J."/>
            <person name="Herman E.K."/>
            <person name="Klute M.J."/>
            <person name="Nakayama T."/>
            <person name="Obornik M."/>
            <person name="Reyes-Prieto A."/>
            <person name="Armbrust E.V."/>
            <person name="Aves S.J."/>
            <person name="Beiko R.G."/>
            <person name="Coutinho P."/>
            <person name="Dacks J.B."/>
            <person name="Durnford D.G."/>
            <person name="Fast N.M."/>
            <person name="Green B.R."/>
            <person name="Grisdale C.J."/>
            <person name="Hempel F."/>
            <person name="Henrissat B."/>
            <person name="Hoppner M.P."/>
            <person name="Ishida K."/>
            <person name="Kim E."/>
            <person name="Koreny L."/>
            <person name="Kroth P.G."/>
            <person name="Liu Y."/>
            <person name="Malik S.B."/>
            <person name="Maier U.G."/>
            <person name="McRose D."/>
            <person name="Mock T."/>
            <person name="Neilson J.A."/>
            <person name="Onodera N.T."/>
            <person name="Poole A.M."/>
            <person name="Pritham E.J."/>
            <person name="Richards T.A."/>
            <person name="Rocap G."/>
            <person name="Roy S.W."/>
            <person name="Sarai C."/>
            <person name="Schaack S."/>
            <person name="Shirato S."/>
            <person name="Slamovits C.H."/>
            <person name="Spencer D.F."/>
            <person name="Suzuki S."/>
            <person name="Worden A.Z."/>
            <person name="Zauner S."/>
            <person name="Barry K."/>
            <person name="Bell C."/>
            <person name="Bharti A.K."/>
            <person name="Crow J.A."/>
            <person name="Grimwood J."/>
            <person name="Kramer R."/>
            <person name="Lindquist E."/>
            <person name="Lucas S."/>
            <person name="Salamov A."/>
            <person name="McFadden G.I."/>
            <person name="Lane C.E."/>
            <person name="Keeling P.J."/>
            <person name="Gray M.W."/>
            <person name="Grigoriev I.V."/>
            <person name="Archibald J.M."/>
        </authorList>
    </citation>
    <scope>NUCLEOTIDE SEQUENCE</scope>
    <source>
        <strain evidence="4 6">CCMP2712</strain>
    </source>
</reference>
<feature type="domain" description="IPT/TIG" evidence="3">
    <location>
        <begin position="443"/>
        <end position="528"/>
    </location>
</feature>
<dbReference type="PANTHER" id="PTHR46104:SF1">
    <property type="entry name" value="GENE 9195-RELATED"/>
    <property type="match status" value="1"/>
</dbReference>
<dbReference type="RefSeq" id="XP_005821996.1">
    <property type="nucleotide sequence ID" value="XM_005821939.1"/>
</dbReference>
<dbReference type="Proteomes" id="UP000011087">
    <property type="component" value="Unassembled WGS sequence"/>
</dbReference>
<feature type="transmembrane region" description="Helical" evidence="2">
    <location>
        <begin position="1740"/>
        <end position="1762"/>
    </location>
</feature>
<dbReference type="EMBL" id="JH993098">
    <property type="protein sequence ID" value="EKX35016.1"/>
    <property type="molecule type" value="Genomic_DNA"/>
</dbReference>
<feature type="region of interest" description="Disordered" evidence="1">
    <location>
        <begin position="2380"/>
        <end position="2507"/>
    </location>
</feature>
<feature type="transmembrane region" description="Helical" evidence="2">
    <location>
        <begin position="1783"/>
        <end position="1809"/>
    </location>
</feature>
<evidence type="ECO:0000256" key="2">
    <source>
        <dbReference type="SAM" id="Phobius"/>
    </source>
</evidence>
<feature type="domain" description="IPT/TIG" evidence="3">
    <location>
        <begin position="177"/>
        <end position="263"/>
    </location>
</feature>
<dbReference type="InterPro" id="IPR009030">
    <property type="entry name" value="Growth_fac_rcpt_cys_sf"/>
</dbReference>
<feature type="transmembrane region" description="Helical" evidence="2">
    <location>
        <begin position="2193"/>
        <end position="2214"/>
    </location>
</feature>
<dbReference type="Gene3D" id="2.60.40.10">
    <property type="entry name" value="Immunoglobulins"/>
    <property type="match status" value="7"/>
</dbReference>